<proteinExistence type="inferred from homology"/>
<name>A0A8J8SB13_9FIRM</name>
<dbReference type="InterPro" id="IPR055166">
    <property type="entry name" value="Transc_reg_Sar_Rot_HTH"/>
</dbReference>
<sequence length="148" mass="17420">MSNPKHLILRRLGSLTRTIHAIVESEFNKYGLKRGQFIYIIRICENPGINQMTLSNILKVDKTRTAKSIKKLVENEFITKERDKNDARSFLLYPTDKGQEVYKKIIKEENRQIDICFKGFNDSEKEIISVLLSKMTNNLEEDWKNLKR</sequence>
<evidence type="ECO:0000256" key="7">
    <source>
        <dbReference type="ARBA" id="ARBA00047207"/>
    </source>
</evidence>
<dbReference type="PANTHER" id="PTHR42756">
    <property type="entry name" value="TRANSCRIPTIONAL REGULATOR, MARR"/>
    <property type="match status" value="1"/>
</dbReference>
<keyword evidence="10" id="KW-1185">Reference proteome</keyword>
<evidence type="ECO:0000256" key="2">
    <source>
        <dbReference type="ARBA" id="ARBA00023015"/>
    </source>
</evidence>
<reference evidence="9 10" key="1">
    <citation type="submission" date="2020-07" db="EMBL/GenBank/DDBJ databases">
        <title>Vallitalea guaymasensis genome.</title>
        <authorList>
            <person name="Postec A."/>
        </authorList>
    </citation>
    <scope>NUCLEOTIDE SEQUENCE [LARGE SCALE GENOMIC DNA]</scope>
    <source>
        <strain evidence="9 10">Ra1766G1</strain>
    </source>
</reference>
<dbReference type="GO" id="GO:0003677">
    <property type="term" value="F:DNA binding"/>
    <property type="evidence" value="ECO:0007669"/>
    <property type="project" value="UniProtKB-KW"/>
</dbReference>
<evidence type="ECO:0000313" key="10">
    <source>
        <dbReference type="Proteomes" id="UP000677305"/>
    </source>
</evidence>
<evidence type="ECO:0000256" key="5">
    <source>
        <dbReference type="ARBA" id="ARBA00046337"/>
    </source>
</evidence>
<dbReference type="EMBL" id="CP058561">
    <property type="protein sequence ID" value="QUH28149.1"/>
    <property type="molecule type" value="Genomic_DNA"/>
</dbReference>
<keyword evidence="2" id="KW-0805">Transcription regulation</keyword>
<comment type="similarity">
    <text evidence="5">Belongs to the SarZ family.</text>
</comment>
<evidence type="ECO:0000256" key="6">
    <source>
        <dbReference type="ARBA" id="ARBA00047188"/>
    </source>
</evidence>
<dbReference type="Proteomes" id="UP000677305">
    <property type="component" value="Chromosome"/>
</dbReference>
<dbReference type="GO" id="GO:0003700">
    <property type="term" value="F:DNA-binding transcription factor activity"/>
    <property type="evidence" value="ECO:0007669"/>
    <property type="project" value="InterPro"/>
</dbReference>
<keyword evidence="3" id="KW-0238">DNA-binding</keyword>
<dbReference type="SUPFAM" id="SSF46785">
    <property type="entry name" value="Winged helix' DNA-binding domain"/>
    <property type="match status" value="1"/>
</dbReference>
<dbReference type="PROSITE" id="PS50995">
    <property type="entry name" value="HTH_MARR_2"/>
    <property type="match status" value="1"/>
</dbReference>
<dbReference type="AlphaFoldDB" id="A0A8J8SB13"/>
<evidence type="ECO:0000256" key="1">
    <source>
        <dbReference type="ARBA" id="ARBA00004496"/>
    </source>
</evidence>
<feature type="domain" description="HTH marR-type" evidence="8">
    <location>
        <begin position="5"/>
        <end position="137"/>
    </location>
</feature>
<evidence type="ECO:0000256" key="3">
    <source>
        <dbReference type="ARBA" id="ARBA00023125"/>
    </source>
</evidence>
<protein>
    <recommendedName>
        <fullName evidence="6">HTH-type transcriptional regulator SarZ</fullName>
    </recommendedName>
    <alternativeName>
        <fullName evidence="7">Staphylococcal accessory regulator Z</fullName>
    </alternativeName>
</protein>
<evidence type="ECO:0000313" key="9">
    <source>
        <dbReference type="EMBL" id="QUH28149.1"/>
    </source>
</evidence>
<dbReference type="PRINTS" id="PR00598">
    <property type="entry name" value="HTHMARR"/>
</dbReference>
<dbReference type="Pfam" id="PF22381">
    <property type="entry name" value="Staph_reg_Sar_Rot"/>
    <property type="match status" value="1"/>
</dbReference>
<gene>
    <name evidence="9" type="ORF">HYG85_04160</name>
</gene>
<comment type="subcellular location">
    <subcellularLocation>
        <location evidence="1">Cytoplasm</location>
    </subcellularLocation>
</comment>
<dbReference type="PANTHER" id="PTHR42756:SF2">
    <property type="entry name" value="MARR FAMILY REGULATORY PROTEIN"/>
    <property type="match status" value="1"/>
</dbReference>
<evidence type="ECO:0000259" key="8">
    <source>
        <dbReference type="PROSITE" id="PS50995"/>
    </source>
</evidence>
<dbReference type="SMART" id="SM00347">
    <property type="entry name" value="HTH_MARR"/>
    <property type="match status" value="1"/>
</dbReference>
<organism evidence="9 10">
    <name type="scientific">Vallitalea guaymasensis</name>
    <dbReference type="NCBI Taxonomy" id="1185412"/>
    <lineage>
        <taxon>Bacteria</taxon>
        <taxon>Bacillati</taxon>
        <taxon>Bacillota</taxon>
        <taxon>Clostridia</taxon>
        <taxon>Lachnospirales</taxon>
        <taxon>Vallitaleaceae</taxon>
        <taxon>Vallitalea</taxon>
    </lineage>
</organism>
<accession>A0A8J8SB13</accession>
<dbReference type="KEGG" id="vgu:HYG85_04160"/>
<dbReference type="InterPro" id="IPR000835">
    <property type="entry name" value="HTH_MarR-typ"/>
</dbReference>
<dbReference type="GO" id="GO:0005737">
    <property type="term" value="C:cytoplasm"/>
    <property type="evidence" value="ECO:0007669"/>
    <property type="project" value="UniProtKB-SubCell"/>
</dbReference>
<keyword evidence="4" id="KW-0804">Transcription</keyword>
<dbReference type="InterPro" id="IPR036388">
    <property type="entry name" value="WH-like_DNA-bd_sf"/>
</dbReference>
<evidence type="ECO:0000256" key="4">
    <source>
        <dbReference type="ARBA" id="ARBA00023163"/>
    </source>
</evidence>
<dbReference type="InterPro" id="IPR036390">
    <property type="entry name" value="WH_DNA-bd_sf"/>
</dbReference>
<dbReference type="RefSeq" id="WP_212692413.1">
    <property type="nucleotide sequence ID" value="NZ_CP058561.1"/>
</dbReference>
<dbReference type="Gene3D" id="1.10.10.10">
    <property type="entry name" value="Winged helix-like DNA-binding domain superfamily/Winged helix DNA-binding domain"/>
    <property type="match status" value="1"/>
</dbReference>